<dbReference type="PANTHER" id="PTHR20208:SF13">
    <property type="entry name" value="STRUCTURE-SPECIFIC ENDONUCLEASE SUBUNIT SLX1"/>
    <property type="match status" value="1"/>
</dbReference>
<dbReference type="InterPro" id="IPR035901">
    <property type="entry name" value="GIY-YIG_endonuc_sf"/>
</dbReference>
<dbReference type="PROSITE" id="PS50164">
    <property type="entry name" value="GIY_YIG"/>
    <property type="match status" value="1"/>
</dbReference>
<name>A0A6C0HGT7_9ZZZZ</name>
<accession>A0A6C0HGT7</accession>
<dbReference type="InterPro" id="IPR050381">
    <property type="entry name" value="SLX1_endonuclease"/>
</dbReference>
<feature type="domain" description="GIY-YIG" evidence="1">
    <location>
        <begin position="12"/>
        <end position="101"/>
    </location>
</feature>
<dbReference type="EMBL" id="MN739952">
    <property type="protein sequence ID" value="QHT79699.1"/>
    <property type="molecule type" value="Genomic_DNA"/>
</dbReference>
<dbReference type="InterPro" id="IPR000305">
    <property type="entry name" value="GIY-YIG_endonuc"/>
</dbReference>
<protein>
    <recommendedName>
        <fullName evidence="1">GIY-YIG domain-containing protein</fullName>
    </recommendedName>
</protein>
<evidence type="ECO:0000313" key="2">
    <source>
        <dbReference type="EMBL" id="QHT79699.1"/>
    </source>
</evidence>
<proteinExistence type="predicted"/>
<organism evidence="2">
    <name type="scientific">viral metagenome</name>
    <dbReference type="NCBI Taxonomy" id="1070528"/>
    <lineage>
        <taxon>unclassified sequences</taxon>
        <taxon>metagenomes</taxon>
        <taxon>organismal metagenomes</taxon>
    </lineage>
</organism>
<reference evidence="2" key="1">
    <citation type="journal article" date="2020" name="Nature">
        <title>Giant virus diversity and host interactions through global metagenomics.</title>
        <authorList>
            <person name="Schulz F."/>
            <person name="Roux S."/>
            <person name="Paez-Espino D."/>
            <person name="Jungbluth S."/>
            <person name="Walsh D.A."/>
            <person name="Denef V.J."/>
            <person name="McMahon K.D."/>
            <person name="Konstantinidis K.T."/>
            <person name="Eloe-Fadrosh E.A."/>
            <person name="Kyrpides N.C."/>
            <person name="Woyke T."/>
        </authorList>
    </citation>
    <scope>NUCLEOTIDE SEQUENCE</scope>
    <source>
        <strain evidence="2">GVMAG-M-3300023184-101</strain>
    </source>
</reference>
<dbReference type="AlphaFoldDB" id="A0A6C0HGT7"/>
<sequence>MEKVEKVKKTEEPWLFYIVHNNGYTYAGVSPDPVKRLRKHNGELAGGAKYTLGKGKGWEHVCLISGFQTKQQALQFEWASKHVPPRNVGGLEQRVKKLYILLNKSQWTSKAIEAHKVPLKVEWKMKVPCANRTVPSYILDIEHLMINSK</sequence>
<evidence type="ECO:0000259" key="1">
    <source>
        <dbReference type="PROSITE" id="PS50164"/>
    </source>
</evidence>
<dbReference type="Pfam" id="PF01541">
    <property type="entry name" value="GIY-YIG"/>
    <property type="match status" value="1"/>
</dbReference>
<dbReference type="PANTHER" id="PTHR20208">
    <property type="entry name" value="STRUCTURE-SPECIFIC ENDONUCLEASE SUBUNIT SLX1"/>
    <property type="match status" value="1"/>
</dbReference>
<dbReference type="Gene3D" id="3.40.1440.10">
    <property type="entry name" value="GIY-YIG endonuclease"/>
    <property type="match status" value="1"/>
</dbReference>